<dbReference type="EMBL" id="RCBY01000018">
    <property type="protein sequence ID" value="RQH52007.1"/>
    <property type="molecule type" value="Genomic_DNA"/>
</dbReference>
<evidence type="ECO:0000313" key="2">
    <source>
        <dbReference type="Proteomes" id="UP000269154"/>
    </source>
</evidence>
<proteinExistence type="predicted"/>
<keyword evidence="2" id="KW-1185">Reference proteome</keyword>
<evidence type="ECO:0000313" key="1">
    <source>
        <dbReference type="EMBL" id="RQH52007.1"/>
    </source>
</evidence>
<gene>
    <name evidence="1" type="ORF">D5R40_05470</name>
</gene>
<organism evidence="1 2">
    <name type="scientific">Okeania hirsuta</name>
    <dbReference type="NCBI Taxonomy" id="1458930"/>
    <lineage>
        <taxon>Bacteria</taxon>
        <taxon>Bacillati</taxon>
        <taxon>Cyanobacteriota</taxon>
        <taxon>Cyanophyceae</taxon>
        <taxon>Oscillatoriophycideae</taxon>
        <taxon>Oscillatoriales</taxon>
        <taxon>Microcoleaceae</taxon>
        <taxon>Okeania</taxon>
    </lineage>
</organism>
<reference evidence="1 2" key="1">
    <citation type="journal article" date="2018" name="ACS Chem. Biol.">
        <title>Ketoreductase domain dysfunction expands chemodiversity: malyngamide biosynthesis in the cyanobacterium Okeania hirsuta.</title>
        <authorList>
            <person name="Moss N.A."/>
            <person name="Leao T."/>
            <person name="Rankin M."/>
            <person name="McCullough T.M."/>
            <person name="Qu P."/>
            <person name="Korobeynikov A."/>
            <person name="Smith J.L."/>
            <person name="Gerwick L."/>
            <person name="Gerwick W.H."/>
        </authorList>
    </citation>
    <scope>NUCLEOTIDE SEQUENCE [LARGE SCALE GENOMIC DNA]</scope>
    <source>
        <strain evidence="1 2">PAB10Feb10-1</strain>
    </source>
</reference>
<protein>
    <submittedName>
        <fullName evidence="1">Uncharacterized protein</fullName>
    </submittedName>
</protein>
<sequence length="78" mass="8948">MIIILSHGVVREIEAIGEKGGKIFPYSSIKSLGRWGVWGYGDMGIWRPTPNPYQDGNIEKDLAMALRWKISLYRIKRI</sequence>
<comment type="caution">
    <text evidence="1">The sequence shown here is derived from an EMBL/GenBank/DDBJ whole genome shotgun (WGS) entry which is preliminary data.</text>
</comment>
<dbReference type="AlphaFoldDB" id="A0A3N6NY28"/>
<name>A0A3N6NY28_9CYAN</name>
<dbReference type="Proteomes" id="UP000269154">
    <property type="component" value="Unassembled WGS sequence"/>
</dbReference>
<accession>A0A3N6NY28</accession>